<feature type="domain" description="Ionotropic glutamate receptor C-terminal" evidence="15">
    <location>
        <begin position="199"/>
        <end position="554"/>
    </location>
</feature>
<dbReference type="GO" id="GO:0005886">
    <property type="term" value="C:plasma membrane"/>
    <property type="evidence" value="ECO:0007669"/>
    <property type="project" value="UniProtKB-SubCell"/>
</dbReference>
<evidence type="ECO:0000256" key="5">
    <source>
        <dbReference type="ARBA" id="ARBA00022692"/>
    </source>
</evidence>
<feature type="signal peptide" evidence="14">
    <location>
        <begin position="1"/>
        <end position="20"/>
    </location>
</feature>
<keyword evidence="8 13" id="KW-0472">Membrane</keyword>
<dbReference type="InParanoid" id="A0A6L2PN29"/>
<keyword evidence="12" id="KW-0407">Ion channel</keyword>
<organism evidence="16 17">
    <name type="scientific">Coptotermes formosanus</name>
    <name type="common">Formosan subterranean termite</name>
    <dbReference type="NCBI Taxonomy" id="36987"/>
    <lineage>
        <taxon>Eukaryota</taxon>
        <taxon>Metazoa</taxon>
        <taxon>Ecdysozoa</taxon>
        <taxon>Arthropoda</taxon>
        <taxon>Hexapoda</taxon>
        <taxon>Insecta</taxon>
        <taxon>Pterygota</taxon>
        <taxon>Neoptera</taxon>
        <taxon>Polyneoptera</taxon>
        <taxon>Dictyoptera</taxon>
        <taxon>Blattodea</taxon>
        <taxon>Blattoidea</taxon>
        <taxon>Termitoidae</taxon>
        <taxon>Rhinotermitidae</taxon>
        <taxon>Coptotermes</taxon>
    </lineage>
</organism>
<name>A0A6L2PN29_COPFO</name>
<keyword evidence="14" id="KW-0732">Signal</keyword>
<dbReference type="EMBL" id="BLKM01008464">
    <property type="protein sequence ID" value="GFG33734.1"/>
    <property type="molecule type" value="Genomic_DNA"/>
</dbReference>
<dbReference type="Pfam" id="PF00060">
    <property type="entry name" value="Lig_chan"/>
    <property type="match status" value="1"/>
</dbReference>
<keyword evidence="5 13" id="KW-0812">Transmembrane</keyword>
<dbReference type="PANTHER" id="PTHR42643:SF24">
    <property type="entry name" value="IONOTROPIC RECEPTOR 60A"/>
    <property type="match status" value="1"/>
</dbReference>
<reference evidence="17" key="1">
    <citation type="submission" date="2020-01" db="EMBL/GenBank/DDBJ databases">
        <title>Draft genome sequence of the Termite Coptotermes fromosanus.</title>
        <authorList>
            <person name="Itakura S."/>
            <person name="Yosikawa Y."/>
            <person name="Umezawa K."/>
        </authorList>
    </citation>
    <scope>NUCLEOTIDE SEQUENCE [LARGE SCALE GENOMIC DNA]</scope>
</reference>
<keyword evidence="3" id="KW-0813">Transport</keyword>
<feature type="transmembrane region" description="Helical" evidence="13">
    <location>
        <begin position="323"/>
        <end position="340"/>
    </location>
</feature>
<dbReference type="Pfam" id="PF10613">
    <property type="entry name" value="Lig_chan-Glu_bd"/>
    <property type="match status" value="1"/>
</dbReference>
<evidence type="ECO:0000256" key="9">
    <source>
        <dbReference type="ARBA" id="ARBA00023170"/>
    </source>
</evidence>
<comment type="caution">
    <text evidence="16">The sequence shown here is derived from an EMBL/GenBank/DDBJ whole genome shotgun (WGS) entry which is preliminary data.</text>
</comment>
<keyword evidence="10" id="KW-0325">Glycoprotein</keyword>
<dbReference type="GO" id="GO:0050906">
    <property type="term" value="P:detection of stimulus involved in sensory perception"/>
    <property type="evidence" value="ECO:0007669"/>
    <property type="project" value="UniProtKB-ARBA"/>
</dbReference>
<dbReference type="InterPro" id="IPR019594">
    <property type="entry name" value="Glu/Gly-bd"/>
</dbReference>
<keyword evidence="17" id="KW-1185">Reference proteome</keyword>
<feature type="transmembrane region" description="Helical" evidence="13">
    <location>
        <begin position="576"/>
        <end position="596"/>
    </location>
</feature>
<evidence type="ECO:0000256" key="3">
    <source>
        <dbReference type="ARBA" id="ARBA00022448"/>
    </source>
</evidence>
<keyword evidence="9" id="KW-0675">Receptor</keyword>
<feature type="chain" id="PRO_5026656143" description="Ionotropic glutamate receptor C-terminal domain-containing protein" evidence="14">
    <location>
        <begin position="21"/>
        <end position="619"/>
    </location>
</feature>
<evidence type="ECO:0000256" key="1">
    <source>
        <dbReference type="ARBA" id="ARBA00004651"/>
    </source>
</evidence>
<evidence type="ECO:0000256" key="7">
    <source>
        <dbReference type="ARBA" id="ARBA00023065"/>
    </source>
</evidence>
<evidence type="ECO:0000256" key="10">
    <source>
        <dbReference type="ARBA" id="ARBA00023180"/>
    </source>
</evidence>
<dbReference type="AlphaFoldDB" id="A0A6L2PN29"/>
<evidence type="ECO:0000313" key="17">
    <source>
        <dbReference type="Proteomes" id="UP000502823"/>
    </source>
</evidence>
<evidence type="ECO:0000259" key="15">
    <source>
        <dbReference type="SMART" id="SM00079"/>
    </source>
</evidence>
<evidence type="ECO:0000256" key="6">
    <source>
        <dbReference type="ARBA" id="ARBA00022989"/>
    </source>
</evidence>
<keyword evidence="4" id="KW-1003">Cell membrane</keyword>
<dbReference type="Gene3D" id="1.10.287.70">
    <property type="match status" value="1"/>
</dbReference>
<accession>A0A6L2PN29</accession>
<dbReference type="Gene3D" id="3.40.190.10">
    <property type="entry name" value="Periplasmic binding protein-like II"/>
    <property type="match status" value="1"/>
</dbReference>
<dbReference type="SMART" id="SM00079">
    <property type="entry name" value="PBPe"/>
    <property type="match status" value="1"/>
</dbReference>
<evidence type="ECO:0000313" key="16">
    <source>
        <dbReference type="EMBL" id="GFG33734.1"/>
    </source>
</evidence>
<dbReference type="Proteomes" id="UP000502823">
    <property type="component" value="Unassembled WGS sequence"/>
</dbReference>
<dbReference type="SUPFAM" id="SSF53850">
    <property type="entry name" value="Periplasmic binding protein-like II"/>
    <property type="match status" value="1"/>
</dbReference>
<evidence type="ECO:0000256" key="14">
    <source>
        <dbReference type="SAM" id="SignalP"/>
    </source>
</evidence>
<comment type="subcellular location">
    <subcellularLocation>
        <location evidence="1">Cell membrane</location>
        <topology evidence="1">Multi-pass membrane protein</topology>
    </subcellularLocation>
</comment>
<evidence type="ECO:0000256" key="13">
    <source>
        <dbReference type="SAM" id="Phobius"/>
    </source>
</evidence>
<dbReference type="OrthoDB" id="6117597at2759"/>
<proteinExistence type="inferred from homology"/>
<feature type="transmembrane region" description="Helical" evidence="13">
    <location>
        <begin position="390"/>
        <end position="416"/>
    </location>
</feature>
<keyword evidence="6 13" id="KW-1133">Transmembrane helix</keyword>
<protein>
    <recommendedName>
        <fullName evidence="15">Ionotropic glutamate receptor C-terminal domain-containing protein</fullName>
    </recommendedName>
</protein>
<evidence type="ECO:0000256" key="11">
    <source>
        <dbReference type="ARBA" id="ARBA00023286"/>
    </source>
</evidence>
<evidence type="ECO:0000256" key="2">
    <source>
        <dbReference type="ARBA" id="ARBA00008685"/>
    </source>
</evidence>
<sequence>MVLRAVKFLLLLSLISYSTSVMSVEKTTRIIVELAGRFRSGGVYLLVTSEQATRGCWNSTVGLLAKDYISTAIVNVERAFLIPFPSERPSVYVIQSAGMKDKRPLQELSAMPNIHLAVWLLFLEDGRSVDSFFNDVHVPFNSRFVVAQSKDDSVELMEAYRVTASHPLTVNPCGVWRDGHPISCQGNLYDRRNSLQGLTIKAVSMNNPPYSMLEKINERHTLRGSVGLVWRVLERRLNFTTEYQLPLERFSGSVLKNGSWNGFVGVLARREADVAITGVIMTPKRAEVVDFTLPIFLSSYRLYIREPNAVDADWGKFLGPFDLSLWLGIVVVIFVVSVLLEACHQLSRHFGSCDAERRYQPFLQDSIFHVFSAFCSQGHDMSYRATSIRVLFLATHLTAVVLLSAYSAGLISSLTIDNKNLPFRTFEELLNVGGTYMAGVVNNSAAIGLFSETNDRLLSDIYMKLMVADSKNFPATTLEGLQRVCLTTFTFVAQMSRVQNVRNNIPCKVVDLRDTTIRVNLAIAFAKGSPFRDVINYNLQRMRTAGILQKLQPPDSSEEIHTAVKSDMENVNLGDAAPLLAVWAASMLVGVTLLVLERKARWMLMRRSHVPAQPNLQAV</sequence>
<comment type="similarity">
    <text evidence="2">Belongs to the glutamate-gated ion channel (TC 1.A.10.1) family.</text>
</comment>
<evidence type="ECO:0000256" key="12">
    <source>
        <dbReference type="ARBA" id="ARBA00023303"/>
    </source>
</evidence>
<evidence type="ECO:0000256" key="4">
    <source>
        <dbReference type="ARBA" id="ARBA00022475"/>
    </source>
</evidence>
<gene>
    <name evidence="16" type="ORF">Cfor_05478</name>
</gene>
<dbReference type="InterPro" id="IPR001320">
    <property type="entry name" value="Iontro_rcpt_C"/>
</dbReference>
<dbReference type="GO" id="GO:0015276">
    <property type="term" value="F:ligand-gated monoatomic ion channel activity"/>
    <property type="evidence" value="ECO:0007669"/>
    <property type="project" value="InterPro"/>
</dbReference>
<keyword evidence="11" id="KW-1071">Ligand-gated ion channel</keyword>
<dbReference type="InterPro" id="IPR052192">
    <property type="entry name" value="Insect_Ionotropic_Sensory_Rcpt"/>
</dbReference>
<evidence type="ECO:0000256" key="8">
    <source>
        <dbReference type="ARBA" id="ARBA00023136"/>
    </source>
</evidence>
<dbReference type="PANTHER" id="PTHR42643">
    <property type="entry name" value="IONOTROPIC RECEPTOR 20A-RELATED"/>
    <property type="match status" value="1"/>
</dbReference>
<keyword evidence="7" id="KW-0406">Ion transport</keyword>